<proteinExistence type="predicted"/>
<organism evidence="1 2">
    <name type="scientific">Triticum urartu</name>
    <name type="common">Red wild einkorn</name>
    <name type="synonym">Crithodium urartu</name>
    <dbReference type="NCBI Taxonomy" id="4572"/>
    <lineage>
        <taxon>Eukaryota</taxon>
        <taxon>Viridiplantae</taxon>
        <taxon>Streptophyta</taxon>
        <taxon>Embryophyta</taxon>
        <taxon>Tracheophyta</taxon>
        <taxon>Spermatophyta</taxon>
        <taxon>Magnoliopsida</taxon>
        <taxon>Liliopsida</taxon>
        <taxon>Poales</taxon>
        <taxon>Poaceae</taxon>
        <taxon>BOP clade</taxon>
        <taxon>Pooideae</taxon>
        <taxon>Triticodae</taxon>
        <taxon>Triticeae</taxon>
        <taxon>Triticinae</taxon>
        <taxon>Triticum</taxon>
    </lineage>
</organism>
<protein>
    <submittedName>
        <fullName evidence="1">Uncharacterized protein</fullName>
    </submittedName>
</protein>
<name>A0A8R7Q5W7_TRIUA</name>
<evidence type="ECO:0000313" key="2">
    <source>
        <dbReference type="Proteomes" id="UP000015106"/>
    </source>
</evidence>
<reference evidence="1" key="2">
    <citation type="submission" date="2018-03" db="EMBL/GenBank/DDBJ databases">
        <title>The Triticum urartu genome reveals the dynamic nature of wheat genome evolution.</title>
        <authorList>
            <person name="Ling H."/>
            <person name="Ma B."/>
            <person name="Shi X."/>
            <person name="Liu H."/>
            <person name="Dong L."/>
            <person name="Sun H."/>
            <person name="Cao Y."/>
            <person name="Gao Q."/>
            <person name="Zheng S."/>
            <person name="Li Y."/>
            <person name="Yu Y."/>
            <person name="Du H."/>
            <person name="Qi M."/>
            <person name="Li Y."/>
            <person name="Yu H."/>
            <person name="Cui Y."/>
            <person name="Wang N."/>
            <person name="Chen C."/>
            <person name="Wu H."/>
            <person name="Zhao Y."/>
            <person name="Zhang J."/>
            <person name="Li Y."/>
            <person name="Zhou W."/>
            <person name="Zhang B."/>
            <person name="Hu W."/>
            <person name="Eijk M."/>
            <person name="Tang J."/>
            <person name="Witsenboer H."/>
            <person name="Zhao S."/>
            <person name="Li Z."/>
            <person name="Zhang A."/>
            <person name="Wang D."/>
            <person name="Liang C."/>
        </authorList>
    </citation>
    <scope>NUCLEOTIDE SEQUENCE [LARGE SCALE GENOMIC DNA]</scope>
    <source>
        <strain evidence="1">cv. G1812</strain>
    </source>
</reference>
<dbReference type="Proteomes" id="UP000015106">
    <property type="component" value="Chromosome 4"/>
</dbReference>
<evidence type="ECO:0000313" key="1">
    <source>
        <dbReference type="EnsemblPlants" id="TuG1812G0400002340.01.T01.cds434297"/>
    </source>
</evidence>
<dbReference type="Gramene" id="TuG1812G0400002340.01.T01">
    <property type="protein sequence ID" value="TuG1812G0400002340.01.T01.cds434297"/>
    <property type="gene ID" value="TuG1812G0400002340.01"/>
</dbReference>
<dbReference type="AlphaFoldDB" id="A0A8R7Q5W7"/>
<sequence>MDPHGEPRRDPDLDFQLLPPHHGSALYPASFLGSLAHRAPCATPAACLLPCTASELVIARRPSFQPRLS</sequence>
<accession>A0A8R7Q5W7</accession>
<dbReference type="EnsemblPlants" id="TuG1812G0400002340.01.T01">
    <property type="protein sequence ID" value="TuG1812G0400002340.01.T01.cds434297"/>
    <property type="gene ID" value="TuG1812G0400002340.01"/>
</dbReference>
<reference evidence="1" key="3">
    <citation type="submission" date="2022-06" db="UniProtKB">
        <authorList>
            <consortium name="EnsemblPlants"/>
        </authorList>
    </citation>
    <scope>IDENTIFICATION</scope>
</reference>
<reference evidence="2" key="1">
    <citation type="journal article" date="2013" name="Nature">
        <title>Draft genome of the wheat A-genome progenitor Triticum urartu.</title>
        <authorList>
            <person name="Ling H.Q."/>
            <person name="Zhao S."/>
            <person name="Liu D."/>
            <person name="Wang J."/>
            <person name="Sun H."/>
            <person name="Zhang C."/>
            <person name="Fan H."/>
            <person name="Li D."/>
            <person name="Dong L."/>
            <person name="Tao Y."/>
            <person name="Gao C."/>
            <person name="Wu H."/>
            <person name="Li Y."/>
            <person name="Cui Y."/>
            <person name="Guo X."/>
            <person name="Zheng S."/>
            <person name="Wang B."/>
            <person name="Yu K."/>
            <person name="Liang Q."/>
            <person name="Yang W."/>
            <person name="Lou X."/>
            <person name="Chen J."/>
            <person name="Feng M."/>
            <person name="Jian J."/>
            <person name="Zhang X."/>
            <person name="Luo G."/>
            <person name="Jiang Y."/>
            <person name="Liu J."/>
            <person name="Wang Z."/>
            <person name="Sha Y."/>
            <person name="Zhang B."/>
            <person name="Wu H."/>
            <person name="Tang D."/>
            <person name="Shen Q."/>
            <person name="Xue P."/>
            <person name="Zou S."/>
            <person name="Wang X."/>
            <person name="Liu X."/>
            <person name="Wang F."/>
            <person name="Yang Y."/>
            <person name="An X."/>
            <person name="Dong Z."/>
            <person name="Zhang K."/>
            <person name="Zhang X."/>
            <person name="Luo M.C."/>
            <person name="Dvorak J."/>
            <person name="Tong Y."/>
            <person name="Wang J."/>
            <person name="Yang H."/>
            <person name="Li Z."/>
            <person name="Wang D."/>
            <person name="Zhang A."/>
            <person name="Wang J."/>
        </authorList>
    </citation>
    <scope>NUCLEOTIDE SEQUENCE</scope>
    <source>
        <strain evidence="2">cv. G1812</strain>
    </source>
</reference>
<keyword evidence="2" id="KW-1185">Reference proteome</keyword>